<dbReference type="AlphaFoldDB" id="A0A9E7C359"/>
<evidence type="ECO:0000313" key="2">
    <source>
        <dbReference type="EMBL" id="UGS38203.1"/>
    </source>
</evidence>
<sequence length="158" mass="16660">MRTDPTDTGGLFTGRRPGTAPVRYRGMPQRGSSRRQHVDDALALLIAAGMAVVNLLFWGPIPAGALWIASRISGDGGQRIFLAIVAAFALCIAGLFTGLIVLKKLDGWWLLVRRAAGHDQRKGIIGPMFGVCAVVGGTAFVIWLVFIAGLGSTSMPGS</sequence>
<evidence type="ECO:0000313" key="3">
    <source>
        <dbReference type="Proteomes" id="UP001162834"/>
    </source>
</evidence>
<feature type="transmembrane region" description="Helical" evidence="1">
    <location>
        <begin position="80"/>
        <end position="102"/>
    </location>
</feature>
<dbReference type="KEGG" id="sbae:DSM104329_04627"/>
<keyword evidence="3" id="KW-1185">Reference proteome</keyword>
<name>A0A9E7C359_9ACTN</name>
<organism evidence="2 3">
    <name type="scientific">Capillimicrobium parvum</name>
    <dbReference type="NCBI Taxonomy" id="2884022"/>
    <lineage>
        <taxon>Bacteria</taxon>
        <taxon>Bacillati</taxon>
        <taxon>Actinomycetota</taxon>
        <taxon>Thermoleophilia</taxon>
        <taxon>Solirubrobacterales</taxon>
        <taxon>Capillimicrobiaceae</taxon>
        <taxon>Capillimicrobium</taxon>
    </lineage>
</organism>
<dbReference type="Proteomes" id="UP001162834">
    <property type="component" value="Chromosome"/>
</dbReference>
<accession>A0A9E7C359</accession>
<evidence type="ECO:0000256" key="1">
    <source>
        <dbReference type="SAM" id="Phobius"/>
    </source>
</evidence>
<proteinExistence type="predicted"/>
<dbReference type="RefSeq" id="WP_259312233.1">
    <property type="nucleotide sequence ID" value="NZ_CP087164.1"/>
</dbReference>
<dbReference type="EMBL" id="CP087164">
    <property type="protein sequence ID" value="UGS38203.1"/>
    <property type="molecule type" value="Genomic_DNA"/>
</dbReference>
<keyword evidence="1" id="KW-0812">Transmembrane</keyword>
<protein>
    <submittedName>
        <fullName evidence="2">Uncharacterized protein</fullName>
    </submittedName>
</protein>
<keyword evidence="1" id="KW-0472">Membrane</keyword>
<feature type="transmembrane region" description="Helical" evidence="1">
    <location>
        <begin position="42"/>
        <end position="68"/>
    </location>
</feature>
<reference evidence="2" key="1">
    <citation type="journal article" date="2022" name="Int. J. Syst. Evol. Microbiol.">
        <title>Pseudomonas aegrilactucae sp. nov. and Pseudomonas morbosilactucae sp. nov., pathogens causing bacterial rot of lettuce in Japan.</title>
        <authorList>
            <person name="Sawada H."/>
            <person name="Fujikawa T."/>
            <person name="Satou M."/>
        </authorList>
    </citation>
    <scope>NUCLEOTIDE SEQUENCE</scope>
    <source>
        <strain evidence="2">0166_1</strain>
    </source>
</reference>
<gene>
    <name evidence="2" type="ORF">DSM104329_04627</name>
</gene>
<feature type="transmembrane region" description="Helical" evidence="1">
    <location>
        <begin position="123"/>
        <end position="148"/>
    </location>
</feature>
<keyword evidence="1" id="KW-1133">Transmembrane helix</keyword>